<dbReference type="GeneID" id="63838967"/>
<feature type="region of interest" description="Disordered" evidence="1">
    <location>
        <begin position="334"/>
        <end position="386"/>
    </location>
</feature>
<protein>
    <submittedName>
        <fullName evidence="3">Uncharacterized protein</fullName>
    </submittedName>
</protein>
<dbReference type="Proteomes" id="UP000803844">
    <property type="component" value="Unassembled WGS sequence"/>
</dbReference>
<reference evidence="3" key="1">
    <citation type="journal article" date="2020" name="Phytopathology">
        <title>Genome sequence of the chestnut blight fungus Cryphonectria parasitica EP155: A fundamental resource for an archetypical invasive plant pathogen.</title>
        <authorList>
            <person name="Crouch J.A."/>
            <person name="Dawe A."/>
            <person name="Aerts A."/>
            <person name="Barry K."/>
            <person name="Churchill A.C.L."/>
            <person name="Grimwood J."/>
            <person name="Hillman B."/>
            <person name="Milgroom M.G."/>
            <person name="Pangilinan J."/>
            <person name="Smith M."/>
            <person name="Salamov A."/>
            <person name="Schmutz J."/>
            <person name="Yadav J."/>
            <person name="Grigoriev I.V."/>
            <person name="Nuss D."/>
        </authorList>
    </citation>
    <scope>NUCLEOTIDE SEQUENCE</scope>
    <source>
        <strain evidence="3">EP155</strain>
    </source>
</reference>
<dbReference type="EMBL" id="MU032352">
    <property type="protein sequence ID" value="KAF3760953.1"/>
    <property type="molecule type" value="Genomic_DNA"/>
</dbReference>
<feature type="compositionally biased region" description="Polar residues" evidence="1">
    <location>
        <begin position="188"/>
        <end position="203"/>
    </location>
</feature>
<feature type="region of interest" description="Disordered" evidence="1">
    <location>
        <begin position="170"/>
        <end position="210"/>
    </location>
</feature>
<evidence type="ECO:0000256" key="1">
    <source>
        <dbReference type="SAM" id="MobiDB-lite"/>
    </source>
</evidence>
<gene>
    <name evidence="3" type="ORF">M406DRAFT_343098</name>
</gene>
<comment type="caution">
    <text evidence="3">The sequence shown here is derived from an EMBL/GenBank/DDBJ whole genome shotgun (WGS) entry which is preliminary data.</text>
</comment>
<evidence type="ECO:0000313" key="4">
    <source>
        <dbReference type="Proteomes" id="UP000803844"/>
    </source>
</evidence>
<keyword evidence="2" id="KW-0472">Membrane</keyword>
<proteinExistence type="predicted"/>
<sequence length="386" mass="40521">MAKSQLAEQPNIFISNGTCYSGPNHEADPAMIPCGNSFYGAISCCQAQDACLLSGVCFNFQYYTTYISGCTDSEYKSPVCPNKFEDKDAPWLGMSYCNGTSNQWVLCDQKGHPGTIVKPDLCYCPTASAERSMTLSQYSQINETAWLPSATGLSVQFFAGFFPTAPSTIASSSATATSNPTPRVGPSSARTSNFLSPTVSSPALTTTSHSNNSLTTGDTIGIAVSASIGGVALLAGLVYLFLHRRRTLKARIAAKTPESSIHQQTPSYGGDPNGGDHHSIGIAYGGVGGDVHEQQPYNESASQLGSPHPSAISELDSHHINKAVRPWSLVSELDGENSSSAAPAMGTTGMPTSPGRMEAIMENGGFGEEQAGPSELSAHELTELPA</sequence>
<keyword evidence="2" id="KW-0812">Transmembrane</keyword>
<evidence type="ECO:0000256" key="2">
    <source>
        <dbReference type="SAM" id="Phobius"/>
    </source>
</evidence>
<organism evidence="3 4">
    <name type="scientific">Cryphonectria parasitica (strain ATCC 38755 / EP155)</name>
    <dbReference type="NCBI Taxonomy" id="660469"/>
    <lineage>
        <taxon>Eukaryota</taxon>
        <taxon>Fungi</taxon>
        <taxon>Dikarya</taxon>
        <taxon>Ascomycota</taxon>
        <taxon>Pezizomycotina</taxon>
        <taxon>Sordariomycetes</taxon>
        <taxon>Sordariomycetidae</taxon>
        <taxon>Diaporthales</taxon>
        <taxon>Cryphonectriaceae</taxon>
        <taxon>Cryphonectria-Endothia species complex</taxon>
        <taxon>Cryphonectria</taxon>
    </lineage>
</organism>
<name>A0A9P5CJC7_CRYP1</name>
<accession>A0A9P5CJC7</accession>
<dbReference type="OrthoDB" id="4148662at2759"/>
<feature type="compositionally biased region" description="Low complexity" evidence="1">
    <location>
        <begin position="170"/>
        <end position="182"/>
    </location>
</feature>
<feature type="region of interest" description="Disordered" evidence="1">
    <location>
        <begin position="254"/>
        <end position="280"/>
    </location>
</feature>
<dbReference type="RefSeq" id="XP_040771932.1">
    <property type="nucleotide sequence ID" value="XM_040921838.1"/>
</dbReference>
<keyword evidence="2" id="KW-1133">Transmembrane helix</keyword>
<feature type="transmembrane region" description="Helical" evidence="2">
    <location>
        <begin position="220"/>
        <end position="242"/>
    </location>
</feature>
<dbReference type="AlphaFoldDB" id="A0A9P5CJC7"/>
<feature type="compositionally biased region" description="Basic and acidic residues" evidence="1">
    <location>
        <begin position="377"/>
        <end position="386"/>
    </location>
</feature>
<feature type="compositionally biased region" description="Polar residues" evidence="1">
    <location>
        <begin position="257"/>
        <end position="267"/>
    </location>
</feature>
<evidence type="ECO:0000313" key="3">
    <source>
        <dbReference type="EMBL" id="KAF3760953.1"/>
    </source>
</evidence>
<keyword evidence="4" id="KW-1185">Reference proteome</keyword>